<dbReference type="EMBL" id="BK015890">
    <property type="protein sequence ID" value="DAD71969.1"/>
    <property type="molecule type" value="Genomic_DNA"/>
</dbReference>
<protein>
    <submittedName>
        <fullName evidence="1">Uncharacterized protein</fullName>
    </submittedName>
</protein>
<proteinExistence type="predicted"/>
<evidence type="ECO:0000313" key="1">
    <source>
        <dbReference type="EMBL" id="DAD71969.1"/>
    </source>
</evidence>
<organism evidence="1">
    <name type="scientific">Myoviridae sp. ct0f722</name>
    <dbReference type="NCBI Taxonomy" id="2827599"/>
    <lineage>
        <taxon>Viruses</taxon>
        <taxon>Duplodnaviria</taxon>
        <taxon>Heunggongvirae</taxon>
        <taxon>Uroviricota</taxon>
        <taxon>Caudoviricetes</taxon>
    </lineage>
</organism>
<reference evidence="1" key="1">
    <citation type="journal article" date="2021" name="Proc. Natl. Acad. Sci. U.S.A.">
        <title>A Catalog of Tens of Thousands of Viruses from Human Metagenomes Reveals Hidden Associations with Chronic Diseases.</title>
        <authorList>
            <person name="Tisza M.J."/>
            <person name="Buck C.B."/>
        </authorList>
    </citation>
    <scope>NUCLEOTIDE SEQUENCE</scope>
    <source>
        <strain evidence="1">Ct0f722</strain>
    </source>
</reference>
<sequence>MFSIIFFKKDTGYNAPQGTYSFSIEPEECTFS</sequence>
<name>A0A8S5LPM6_9CAUD</name>
<accession>A0A8S5LPM6</accession>